<dbReference type="EMBL" id="KV426342">
    <property type="protein sequence ID" value="KZV82156.1"/>
    <property type="molecule type" value="Genomic_DNA"/>
</dbReference>
<keyword evidence="3" id="KW-1185">Reference proteome</keyword>
<proteinExistence type="predicted"/>
<gene>
    <name evidence="2" type="ORF">EXIGLDRAFT_730123</name>
</gene>
<reference evidence="2 3" key="1">
    <citation type="journal article" date="2016" name="Mol. Biol. Evol.">
        <title>Comparative Genomics of Early-Diverging Mushroom-Forming Fungi Provides Insights into the Origins of Lignocellulose Decay Capabilities.</title>
        <authorList>
            <person name="Nagy L.G."/>
            <person name="Riley R."/>
            <person name="Tritt A."/>
            <person name="Adam C."/>
            <person name="Daum C."/>
            <person name="Floudas D."/>
            <person name="Sun H."/>
            <person name="Yadav J.S."/>
            <person name="Pangilinan J."/>
            <person name="Larsson K.H."/>
            <person name="Matsuura K."/>
            <person name="Barry K."/>
            <person name="Labutti K."/>
            <person name="Kuo R."/>
            <person name="Ohm R.A."/>
            <person name="Bhattacharya S.S."/>
            <person name="Shirouzu T."/>
            <person name="Yoshinaga Y."/>
            <person name="Martin F.M."/>
            <person name="Grigoriev I.V."/>
            <person name="Hibbett D.S."/>
        </authorList>
    </citation>
    <scope>NUCLEOTIDE SEQUENCE [LARGE SCALE GENOMIC DNA]</scope>
    <source>
        <strain evidence="2 3">HHB12029</strain>
    </source>
</reference>
<dbReference type="InParanoid" id="A0A165CB95"/>
<dbReference type="AlphaFoldDB" id="A0A165CB95"/>
<protein>
    <submittedName>
        <fullName evidence="2">Uncharacterized protein</fullName>
    </submittedName>
</protein>
<organism evidence="2 3">
    <name type="scientific">Exidia glandulosa HHB12029</name>
    <dbReference type="NCBI Taxonomy" id="1314781"/>
    <lineage>
        <taxon>Eukaryota</taxon>
        <taxon>Fungi</taxon>
        <taxon>Dikarya</taxon>
        <taxon>Basidiomycota</taxon>
        <taxon>Agaricomycotina</taxon>
        <taxon>Agaricomycetes</taxon>
        <taxon>Auriculariales</taxon>
        <taxon>Exidiaceae</taxon>
        <taxon>Exidia</taxon>
    </lineage>
</organism>
<accession>A0A165CB95</accession>
<feature type="non-terminal residue" evidence="2">
    <location>
        <position position="1"/>
    </location>
</feature>
<dbReference type="Proteomes" id="UP000077266">
    <property type="component" value="Unassembled WGS sequence"/>
</dbReference>
<feature type="non-terminal residue" evidence="2">
    <location>
        <position position="65"/>
    </location>
</feature>
<evidence type="ECO:0000313" key="3">
    <source>
        <dbReference type="Proteomes" id="UP000077266"/>
    </source>
</evidence>
<sequence length="65" mass="6979">RRAGTGGREERRGAVRVLLSRVPGSIGLYVGASGHLASKHEAGGRTRAGTRGREWRRGATRNGWP</sequence>
<name>A0A165CB95_EXIGL</name>
<feature type="region of interest" description="Disordered" evidence="1">
    <location>
        <begin position="37"/>
        <end position="65"/>
    </location>
</feature>
<evidence type="ECO:0000256" key="1">
    <source>
        <dbReference type="SAM" id="MobiDB-lite"/>
    </source>
</evidence>
<evidence type="ECO:0000313" key="2">
    <source>
        <dbReference type="EMBL" id="KZV82156.1"/>
    </source>
</evidence>